<feature type="transmembrane region" description="Helical" evidence="1">
    <location>
        <begin position="86"/>
        <end position="107"/>
    </location>
</feature>
<keyword evidence="1" id="KW-0472">Membrane</keyword>
<feature type="transmembrane region" description="Helical" evidence="1">
    <location>
        <begin position="63"/>
        <end position="80"/>
    </location>
</feature>
<accession>A0A1A8TG64</accession>
<dbReference type="InterPro" id="IPR010295">
    <property type="entry name" value="DUF898"/>
</dbReference>
<organism evidence="2 3">
    <name type="scientific">Marinomonas spartinae</name>
    <dbReference type="NCBI Taxonomy" id="1792290"/>
    <lineage>
        <taxon>Bacteria</taxon>
        <taxon>Pseudomonadati</taxon>
        <taxon>Pseudomonadota</taxon>
        <taxon>Gammaproteobacteria</taxon>
        <taxon>Oceanospirillales</taxon>
        <taxon>Oceanospirillaceae</taxon>
        <taxon>Marinomonas</taxon>
    </lineage>
</organism>
<protein>
    <submittedName>
        <fullName evidence="2">Inner membrane protein YjgN</fullName>
    </submittedName>
</protein>
<feature type="transmembrane region" description="Helical" evidence="1">
    <location>
        <begin position="255"/>
        <end position="276"/>
    </location>
</feature>
<feature type="transmembrane region" description="Helical" evidence="1">
    <location>
        <begin position="128"/>
        <end position="152"/>
    </location>
</feature>
<keyword evidence="1" id="KW-0812">Transmembrane</keyword>
<feature type="transmembrane region" description="Helical" evidence="1">
    <location>
        <begin position="164"/>
        <end position="189"/>
    </location>
</feature>
<evidence type="ECO:0000313" key="2">
    <source>
        <dbReference type="EMBL" id="SBS32430.1"/>
    </source>
</evidence>
<dbReference type="EMBL" id="FLOB01000005">
    <property type="protein sequence ID" value="SBS32430.1"/>
    <property type="molecule type" value="Genomic_DNA"/>
</dbReference>
<sequence>MTPIKFHGAGSEYFKIWIVNTLLTIITIGLYRPWAKVRSLRYFYGNTDLDNASFEYHATGKQLFPSYLIAIVILALYILLSKTNAALSGIFPIALVIALPWIVWRSLKFNFRMTSYRNVRFGFTGNLSSSYIAILAYPISLLIAGFIVIYFIFSAIPQPDNIKIILLLLIFACPAYIAIIKMVTSNFLINGSHFGQGKFLAKLEFRPFFFIMLKATGLGLLLAAISLIIVYGVGFNALSQTLQGMRGLGSRPSPATILSAFIIFYIVFILVGMYVFSYTTARQRQYILNSMQLDKSIRFQSTLAANKFFIIAFTNFLLLICTLGLAYPWTAIRLYRYSMESIHVHAEEGFDGFISQQSDNKGPLGEELGDAFDVDVAGIAL</sequence>
<gene>
    <name evidence="2" type="primary">yjgN</name>
    <name evidence="2" type="ORF">MSP8886_02424</name>
</gene>
<dbReference type="Proteomes" id="UP000092544">
    <property type="component" value="Unassembled WGS sequence"/>
</dbReference>
<dbReference type="OrthoDB" id="9765721at2"/>
<evidence type="ECO:0000313" key="3">
    <source>
        <dbReference type="Proteomes" id="UP000092544"/>
    </source>
</evidence>
<feature type="transmembrane region" description="Helical" evidence="1">
    <location>
        <begin position="209"/>
        <end position="235"/>
    </location>
</feature>
<keyword evidence="3" id="KW-1185">Reference proteome</keyword>
<keyword evidence="1" id="KW-1133">Transmembrane helix</keyword>
<evidence type="ECO:0000256" key="1">
    <source>
        <dbReference type="SAM" id="Phobius"/>
    </source>
</evidence>
<reference evidence="2 3" key="1">
    <citation type="submission" date="2016-06" db="EMBL/GenBank/DDBJ databases">
        <authorList>
            <person name="Kjaerup R.B."/>
            <person name="Dalgaard T.S."/>
            <person name="Juul-Madsen H.R."/>
        </authorList>
    </citation>
    <scope>NUCLEOTIDE SEQUENCE [LARGE SCALE GENOMIC DNA]</scope>
    <source>
        <strain evidence="2 3">CECT 8886</strain>
    </source>
</reference>
<dbReference type="AlphaFoldDB" id="A0A1A8TG64"/>
<feature type="transmembrane region" description="Helical" evidence="1">
    <location>
        <begin position="13"/>
        <end position="31"/>
    </location>
</feature>
<dbReference type="RefSeq" id="WP_067016731.1">
    <property type="nucleotide sequence ID" value="NZ_FLOB01000005.1"/>
</dbReference>
<name>A0A1A8TG64_9GAMM</name>
<proteinExistence type="predicted"/>
<dbReference type="Pfam" id="PF05987">
    <property type="entry name" value="DUF898"/>
    <property type="match status" value="1"/>
</dbReference>
<dbReference type="STRING" id="1792290.MSP8886_02424"/>
<feature type="transmembrane region" description="Helical" evidence="1">
    <location>
        <begin position="308"/>
        <end position="329"/>
    </location>
</feature>